<evidence type="ECO:0000256" key="2">
    <source>
        <dbReference type="SAM" id="Phobius"/>
    </source>
</evidence>
<dbReference type="STRING" id="29534.SAMN05444366_3457"/>
<keyword evidence="2" id="KW-0472">Membrane</keyword>
<dbReference type="EMBL" id="FRBY01000005">
    <property type="protein sequence ID" value="SHM54977.1"/>
    <property type="molecule type" value="Genomic_DNA"/>
</dbReference>
<dbReference type="AlphaFoldDB" id="A0A1M7JQX8"/>
<sequence length="576" mass="63285">MKKQNIEDIFSSMENFSSIPPPELWANIEEKLDKPKKKKRAILWWSAAACLLLGLLLPSVLYFSSNNGIQTNGTGANNSVVIDESKKDLNTNRTISTQENSTVKQSKIVKSSSEDSSKNNSTTIEEIQTKETAVAHADSKNNSSSSGLKLNSEKRNTNQAVVEQTTISEKESHVNSTFSKNKNLNSQKRKINQAVAEKTYTTGNHNQFNSFSKNQSFSVEKRKQNQALAEKIFTNGKQNQFNSFSQHHLPNSVFENQSNTNSATVALGTSNSVSNNKQTTAIENKKEVASNKAEKVFADTSSKGSSKFNNVLSKQDSVQLAELQNLEKGIVSSDNKENVKKSKTSSTAEKWALEVFAGIANSENYKNEKTLGNANDSKQGSTYGVKTKYKINKKWAVGSGLKINELGQSVANVSYIKTADNAFLSIGDYFVQNSTVPQIASTDGYVLVSNATKNALKSDNLQSGNLDQSLRYIEMPVEVSYAIFSKNKASISLNTGGFVGKLISNSVAIDGNSLGENINANDFVYGSTLSSTLQYRVYKKTNVFVEPAMNYYVNPLNSQSFNQFQWGLNFGLNVSF</sequence>
<keyword evidence="4" id="KW-1185">Reference proteome</keyword>
<dbReference type="RefSeq" id="WP_072974408.1">
    <property type="nucleotide sequence ID" value="NZ_FRBY01000005.1"/>
</dbReference>
<evidence type="ECO:0000313" key="4">
    <source>
        <dbReference type="Proteomes" id="UP000184121"/>
    </source>
</evidence>
<feature type="compositionally biased region" description="Polar residues" evidence="1">
    <location>
        <begin position="157"/>
        <end position="167"/>
    </location>
</feature>
<feature type="region of interest" description="Disordered" evidence="1">
    <location>
        <begin position="91"/>
        <end position="188"/>
    </location>
</feature>
<name>A0A1M7JQX8_9FLAO</name>
<dbReference type="Proteomes" id="UP000184121">
    <property type="component" value="Unassembled WGS sequence"/>
</dbReference>
<evidence type="ECO:0000256" key="1">
    <source>
        <dbReference type="SAM" id="MobiDB-lite"/>
    </source>
</evidence>
<organism evidence="3 4">
    <name type="scientific">Flavobacterium saccharophilum</name>
    <dbReference type="NCBI Taxonomy" id="29534"/>
    <lineage>
        <taxon>Bacteria</taxon>
        <taxon>Pseudomonadati</taxon>
        <taxon>Bacteroidota</taxon>
        <taxon>Flavobacteriia</taxon>
        <taxon>Flavobacteriales</taxon>
        <taxon>Flavobacteriaceae</taxon>
        <taxon>Flavobacterium</taxon>
    </lineage>
</organism>
<keyword evidence="2" id="KW-0812">Transmembrane</keyword>
<protein>
    <recommendedName>
        <fullName evidence="5">Outer membrane protein beta-barrel domain-containing protein</fullName>
    </recommendedName>
</protein>
<feature type="compositionally biased region" description="Polar residues" evidence="1">
    <location>
        <begin position="174"/>
        <end position="186"/>
    </location>
</feature>
<evidence type="ECO:0000313" key="3">
    <source>
        <dbReference type="EMBL" id="SHM54977.1"/>
    </source>
</evidence>
<dbReference type="OrthoDB" id="1113942at2"/>
<evidence type="ECO:0008006" key="5">
    <source>
        <dbReference type="Google" id="ProtNLM"/>
    </source>
</evidence>
<reference evidence="4" key="1">
    <citation type="submission" date="2016-11" db="EMBL/GenBank/DDBJ databases">
        <authorList>
            <person name="Varghese N."/>
            <person name="Submissions S."/>
        </authorList>
    </citation>
    <scope>NUCLEOTIDE SEQUENCE [LARGE SCALE GENOMIC DNA]</scope>
    <source>
        <strain evidence="4">DSM 1811</strain>
    </source>
</reference>
<feature type="compositionally biased region" description="Low complexity" evidence="1">
    <location>
        <begin position="140"/>
        <end position="150"/>
    </location>
</feature>
<accession>A0A1M7JQX8</accession>
<keyword evidence="2" id="KW-1133">Transmembrane helix</keyword>
<feature type="transmembrane region" description="Helical" evidence="2">
    <location>
        <begin position="41"/>
        <end position="63"/>
    </location>
</feature>
<proteinExistence type="predicted"/>
<feature type="compositionally biased region" description="Polar residues" evidence="1">
    <location>
        <begin position="91"/>
        <end position="105"/>
    </location>
</feature>
<gene>
    <name evidence="3" type="ORF">SAMN05444366_3457</name>
</gene>